<evidence type="ECO:0000256" key="3">
    <source>
        <dbReference type="ARBA" id="ARBA00022884"/>
    </source>
</evidence>
<keyword evidence="3 8" id="KW-0694">RNA-binding</keyword>
<dbReference type="PROSITE" id="PS50084">
    <property type="entry name" value="KH_TYPE_1"/>
    <property type="match status" value="1"/>
</dbReference>
<dbReference type="InterPro" id="IPR001351">
    <property type="entry name" value="Ribosomal_uS3_C"/>
</dbReference>
<dbReference type="SMART" id="SM00322">
    <property type="entry name" value="KH"/>
    <property type="match status" value="1"/>
</dbReference>
<comment type="caution">
    <text evidence="12">The sequence shown here is derived from an EMBL/GenBank/DDBJ whole genome shotgun (WGS) entry which is preliminary data.</text>
</comment>
<dbReference type="Proteomes" id="UP000294547">
    <property type="component" value="Unassembled WGS sequence"/>
</dbReference>
<dbReference type="InterPro" id="IPR004044">
    <property type="entry name" value="KH_dom_type_2"/>
</dbReference>
<reference evidence="12 13" key="1">
    <citation type="submission" date="2019-03" db="EMBL/GenBank/DDBJ databases">
        <title>Genomic Encyclopedia of Type Strains, Phase IV (KMG-IV): sequencing the most valuable type-strain genomes for metagenomic binning, comparative biology and taxonomic classification.</title>
        <authorList>
            <person name="Goeker M."/>
        </authorList>
    </citation>
    <scope>NUCLEOTIDE SEQUENCE [LARGE SCALE GENOMIC DNA]</scope>
    <source>
        <strain evidence="12 13">DSM 102969</strain>
    </source>
</reference>
<dbReference type="OrthoDB" id="9806396at2"/>
<dbReference type="AlphaFoldDB" id="A0A4R6RIQ4"/>
<evidence type="ECO:0000256" key="10">
    <source>
        <dbReference type="SAM" id="MobiDB-lite"/>
    </source>
</evidence>
<gene>
    <name evidence="8" type="primary">rpsC</name>
    <name evidence="12" type="ORF">EDD54_0234</name>
</gene>
<feature type="compositionally biased region" description="Basic and acidic residues" evidence="10">
    <location>
        <begin position="230"/>
        <end position="260"/>
    </location>
</feature>
<evidence type="ECO:0000256" key="6">
    <source>
        <dbReference type="ARBA" id="ARBA00024998"/>
    </source>
</evidence>
<dbReference type="GO" id="GO:0003729">
    <property type="term" value="F:mRNA binding"/>
    <property type="evidence" value="ECO:0007669"/>
    <property type="project" value="UniProtKB-UniRule"/>
</dbReference>
<keyword evidence="5 8" id="KW-0687">Ribonucleoprotein</keyword>
<evidence type="ECO:0000256" key="2">
    <source>
        <dbReference type="ARBA" id="ARBA00022730"/>
    </source>
</evidence>
<dbReference type="NCBIfam" id="TIGR01009">
    <property type="entry name" value="rpsC_bact"/>
    <property type="match status" value="1"/>
</dbReference>
<dbReference type="InterPro" id="IPR004087">
    <property type="entry name" value="KH_dom"/>
</dbReference>
<sequence>MGHKVNPIGLRLGINRTWDSRWFAGKNEYGKLLHEDLAIRKFLLEELKAAAVSKVVIERPHKKCRVTIHSARPGVVIGKKGADIEKLRKKIGTMTDSEVHLNIVEVRKPETDSNLIAASIAQQLERRVAFRRAMKRAVQSAMRLGAEGIRINAGGRLGGAEIARLEWYREGRVPLHTLRADIDYGIATAHTAYGTNGLKVWVFKGEILEHDPMASERRALEGGNDGPSGGERRRERDDRRGDRDREGRGRRRDRDGDGAR</sequence>
<dbReference type="GO" id="GO:0022627">
    <property type="term" value="C:cytosolic small ribosomal subunit"/>
    <property type="evidence" value="ECO:0007669"/>
    <property type="project" value="TreeGrafter"/>
</dbReference>
<dbReference type="Gene3D" id="3.30.300.20">
    <property type="match status" value="1"/>
</dbReference>
<evidence type="ECO:0000256" key="9">
    <source>
        <dbReference type="RuleBase" id="RU003624"/>
    </source>
</evidence>
<dbReference type="FunFam" id="3.30.300.20:FF:000001">
    <property type="entry name" value="30S ribosomal protein S3"/>
    <property type="match status" value="1"/>
</dbReference>
<dbReference type="Pfam" id="PF00189">
    <property type="entry name" value="Ribosomal_S3_C"/>
    <property type="match status" value="1"/>
</dbReference>
<evidence type="ECO:0000259" key="11">
    <source>
        <dbReference type="PROSITE" id="PS50823"/>
    </source>
</evidence>
<evidence type="ECO:0000256" key="7">
    <source>
        <dbReference type="ARBA" id="ARBA00035257"/>
    </source>
</evidence>
<dbReference type="GO" id="GO:0003735">
    <property type="term" value="F:structural constituent of ribosome"/>
    <property type="evidence" value="ECO:0007669"/>
    <property type="project" value="InterPro"/>
</dbReference>
<dbReference type="SUPFAM" id="SSF54814">
    <property type="entry name" value="Prokaryotic type KH domain (KH-domain type II)"/>
    <property type="match status" value="1"/>
</dbReference>
<feature type="domain" description="KH type-2" evidence="11">
    <location>
        <begin position="39"/>
        <end position="107"/>
    </location>
</feature>
<dbReference type="InterPro" id="IPR005704">
    <property type="entry name" value="Ribosomal_uS3_bac-typ"/>
</dbReference>
<dbReference type="Gene3D" id="3.30.1140.32">
    <property type="entry name" value="Ribosomal protein S3, C-terminal domain"/>
    <property type="match status" value="1"/>
</dbReference>
<dbReference type="InterPro" id="IPR057258">
    <property type="entry name" value="Ribosomal_uS3"/>
</dbReference>
<evidence type="ECO:0000256" key="5">
    <source>
        <dbReference type="ARBA" id="ARBA00023274"/>
    </source>
</evidence>
<comment type="subunit">
    <text evidence="8">Part of the 30S ribosomal subunit. Forms a tight complex with proteins S10 and S14.</text>
</comment>
<dbReference type="PROSITE" id="PS50823">
    <property type="entry name" value="KH_TYPE_2"/>
    <property type="match status" value="1"/>
</dbReference>
<evidence type="ECO:0000256" key="8">
    <source>
        <dbReference type="HAMAP-Rule" id="MF_01309"/>
    </source>
</evidence>
<comment type="function">
    <text evidence="6 8">Binds the lower part of the 30S subunit head. Binds mRNA in the 70S ribosome, positioning it for translation.</text>
</comment>
<organism evidence="12 13">
    <name type="scientific">Oharaeibacter diazotrophicus</name>
    <dbReference type="NCBI Taxonomy" id="1920512"/>
    <lineage>
        <taxon>Bacteria</taxon>
        <taxon>Pseudomonadati</taxon>
        <taxon>Pseudomonadota</taxon>
        <taxon>Alphaproteobacteria</taxon>
        <taxon>Hyphomicrobiales</taxon>
        <taxon>Pleomorphomonadaceae</taxon>
        <taxon>Oharaeibacter</taxon>
    </lineage>
</organism>
<feature type="region of interest" description="Disordered" evidence="10">
    <location>
        <begin position="214"/>
        <end position="260"/>
    </location>
</feature>
<dbReference type="SUPFAM" id="SSF54821">
    <property type="entry name" value="Ribosomal protein S3 C-terminal domain"/>
    <property type="match status" value="1"/>
</dbReference>
<keyword evidence="4 8" id="KW-0689">Ribosomal protein</keyword>
<dbReference type="InterPro" id="IPR018280">
    <property type="entry name" value="Ribosomal_uS3_CS"/>
</dbReference>
<dbReference type="GO" id="GO:0019843">
    <property type="term" value="F:rRNA binding"/>
    <property type="evidence" value="ECO:0007669"/>
    <property type="project" value="UniProtKB-UniRule"/>
</dbReference>
<proteinExistence type="inferred from homology"/>
<dbReference type="Pfam" id="PF07650">
    <property type="entry name" value="KH_2"/>
    <property type="match status" value="1"/>
</dbReference>
<protein>
    <recommendedName>
        <fullName evidence="7 8">Small ribosomal subunit protein uS3</fullName>
    </recommendedName>
</protein>
<dbReference type="PROSITE" id="PS00548">
    <property type="entry name" value="RIBOSOMAL_S3"/>
    <property type="match status" value="1"/>
</dbReference>
<dbReference type="InterPro" id="IPR009019">
    <property type="entry name" value="KH_sf_prok-type"/>
</dbReference>
<dbReference type="PANTHER" id="PTHR11760:SF19">
    <property type="entry name" value="SMALL RIBOSOMAL SUBUNIT PROTEIN US3C"/>
    <property type="match status" value="1"/>
</dbReference>
<dbReference type="HAMAP" id="MF_01309_B">
    <property type="entry name" value="Ribosomal_uS3_B"/>
    <property type="match status" value="1"/>
</dbReference>
<keyword evidence="2 8" id="KW-0699">rRNA-binding</keyword>
<evidence type="ECO:0000313" key="13">
    <source>
        <dbReference type="Proteomes" id="UP000294547"/>
    </source>
</evidence>
<name>A0A4R6RIQ4_9HYPH</name>
<dbReference type="PANTHER" id="PTHR11760">
    <property type="entry name" value="30S/40S RIBOSOMAL PROTEIN S3"/>
    <property type="match status" value="1"/>
</dbReference>
<dbReference type="InterPro" id="IPR036419">
    <property type="entry name" value="Ribosomal_S3_C_sf"/>
</dbReference>
<dbReference type="RefSeq" id="WP_126537366.1">
    <property type="nucleotide sequence ID" value="NZ_BSPM01000008.1"/>
</dbReference>
<evidence type="ECO:0000313" key="12">
    <source>
        <dbReference type="EMBL" id="TDP86363.1"/>
    </source>
</evidence>
<evidence type="ECO:0000256" key="4">
    <source>
        <dbReference type="ARBA" id="ARBA00022980"/>
    </source>
</evidence>
<comment type="similarity">
    <text evidence="1 8 9">Belongs to the universal ribosomal protein uS3 family.</text>
</comment>
<dbReference type="GO" id="GO:0006412">
    <property type="term" value="P:translation"/>
    <property type="evidence" value="ECO:0007669"/>
    <property type="project" value="UniProtKB-UniRule"/>
</dbReference>
<dbReference type="CDD" id="cd02412">
    <property type="entry name" value="KH-II_30S_S3"/>
    <property type="match status" value="1"/>
</dbReference>
<dbReference type="InterPro" id="IPR015946">
    <property type="entry name" value="KH_dom-like_a/b"/>
</dbReference>
<evidence type="ECO:0000256" key="1">
    <source>
        <dbReference type="ARBA" id="ARBA00010761"/>
    </source>
</evidence>
<keyword evidence="13" id="KW-1185">Reference proteome</keyword>
<dbReference type="EMBL" id="SNXY01000006">
    <property type="protein sequence ID" value="TDP86363.1"/>
    <property type="molecule type" value="Genomic_DNA"/>
</dbReference>
<accession>A0A4R6RIQ4</accession>